<evidence type="ECO:0000313" key="6">
    <source>
        <dbReference type="EMBL" id="SDY53642.1"/>
    </source>
</evidence>
<dbReference type="InterPro" id="IPR029060">
    <property type="entry name" value="PIN-like_dom_sf"/>
</dbReference>
<keyword evidence="1" id="KW-0540">Nuclease</keyword>
<accession>A0A1H3KNC0</accession>
<dbReference type="GO" id="GO:0016787">
    <property type="term" value="F:hydrolase activity"/>
    <property type="evidence" value="ECO:0007669"/>
    <property type="project" value="UniProtKB-KW"/>
</dbReference>
<proteinExistence type="predicted"/>
<dbReference type="STRING" id="381665.SAMN05216554_0631"/>
<dbReference type="GO" id="GO:0004518">
    <property type="term" value="F:nuclease activity"/>
    <property type="evidence" value="ECO:0007669"/>
    <property type="project" value="UniProtKB-KW"/>
</dbReference>
<dbReference type="GO" id="GO:0046872">
    <property type="term" value="F:metal ion binding"/>
    <property type="evidence" value="ECO:0007669"/>
    <property type="project" value="UniProtKB-KW"/>
</dbReference>
<evidence type="ECO:0000256" key="1">
    <source>
        <dbReference type="ARBA" id="ARBA00022722"/>
    </source>
</evidence>
<name>A0A1H3KNC0_9MICO</name>
<sequence length="149" mass="16751">MSSQSDRTFSAPIERRGFLIDNSVLQKLARSPNILRRFAEVTNSHPIYTCPPQVLEYCWSARDPGEYVELRTDMELYTPAQKTPPQNLVLDIQQALWSSGMIRGAGNADVVMAAYAITNDLTILTADHDFEHIERALAPGVLRQEFVAE</sequence>
<dbReference type="AlphaFoldDB" id="A0A1H3KNC0"/>
<feature type="domain" description="PIN" evidence="5">
    <location>
        <begin position="19"/>
        <end position="134"/>
    </location>
</feature>
<dbReference type="Proteomes" id="UP000198891">
    <property type="component" value="Unassembled WGS sequence"/>
</dbReference>
<evidence type="ECO:0000256" key="2">
    <source>
        <dbReference type="ARBA" id="ARBA00022723"/>
    </source>
</evidence>
<reference evidence="6 7" key="1">
    <citation type="submission" date="2016-10" db="EMBL/GenBank/DDBJ databases">
        <authorList>
            <person name="de Groot N.N."/>
        </authorList>
    </citation>
    <scope>NUCLEOTIDE SEQUENCE [LARGE SCALE GENOMIC DNA]</scope>
    <source>
        <strain evidence="6 7">CGMCC 4.3491</strain>
    </source>
</reference>
<dbReference type="InterPro" id="IPR002716">
    <property type="entry name" value="PIN_dom"/>
</dbReference>
<gene>
    <name evidence="6" type="ORF">SAMN05216554_0631</name>
</gene>
<dbReference type="Gene3D" id="3.40.50.1010">
    <property type="entry name" value="5'-nuclease"/>
    <property type="match status" value="1"/>
</dbReference>
<organism evidence="6 7">
    <name type="scientific">Herbiconiux ginsengi</name>
    <dbReference type="NCBI Taxonomy" id="381665"/>
    <lineage>
        <taxon>Bacteria</taxon>
        <taxon>Bacillati</taxon>
        <taxon>Actinomycetota</taxon>
        <taxon>Actinomycetes</taxon>
        <taxon>Micrococcales</taxon>
        <taxon>Microbacteriaceae</taxon>
        <taxon>Herbiconiux</taxon>
    </lineage>
</organism>
<keyword evidence="3" id="KW-0378">Hydrolase</keyword>
<dbReference type="EMBL" id="FNPZ01000001">
    <property type="protein sequence ID" value="SDY53642.1"/>
    <property type="molecule type" value="Genomic_DNA"/>
</dbReference>
<dbReference type="RefSeq" id="WP_407650941.1">
    <property type="nucleotide sequence ID" value="NZ_FNPZ01000001.1"/>
</dbReference>
<evidence type="ECO:0000313" key="7">
    <source>
        <dbReference type="Proteomes" id="UP000198891"/>
    </source>
</evidence>
<keyword evidence="4" id="KW-0460">Magnesium</keyword>
<dbReference type="SUPFAM" id="SSF88723">
    <property type="entry name" value="PIN domain-like"/>
    <property type="match status" value="1"/>
</dbReference>
<keyword evidence="2" id="KW-0479">Metal-binding</keyword>
<keyword evidence="7" id="KW-1185">Reference proteome</keyword>
<dbReference type="Pfam" id="PF01850">
    <property type="entry name" value="PIN"/>
    <property type="match status" value="1"/>
</dbReference>
<evidence type="ECO:0000259" key="5">
    <source>
        <dbReference type="Pfam" id="PF01850"/>
    </source>
</evidence>
<evidence type="ECO:0000256" key="4">
    <source>
        <dbReference type="ARBA" id="ARBA00022842"/>
    </source>
</evidence>
<evidence type="ECO:0000256" key="3">
    <source>
        <dbReference type="ARBA" id="ARBA00022801"/>
    </source>
</evidence>
<protein>
    <recommendedName>
        <fullName evidence="5">PIN domain-containing protein</fullName>
    </recommendedName>
</protein>